<dbReference type="SUPFAM" id="SSF55729">
    <property type="entry name" value="Acyl-CoA N-acyltransferases (Nat)"/>
    <property type="match status" value="2"/>
</dbReference>
<evidence type="ECO:0000259" key="1">
    <source>
        <dbReference type="PROSITE" id="PS51186"/>
    </source>
</evidence>
<proteinExistence type="predicted"/>
<dbReference type="PANTHER" id="PTHR20958">
    <property type="entry name" value="GLYCINE N-ACYLTRANSFERASE-LIKE PROTEIN"/>
    <property type="match status" value="1"/>
</dbReference>
<dbReference type="Gene3D" id="3.40.630.30">
    <property type="match status" value="3"/>
</dbReference>
<organism evidence="2 3">
    <name type="scientific">Anopheles culicifacies</name>
    <dbReference type="NCBI Taxonomy" id="139723"/>
    <lineage>
        <taxon>Eukaryota</taxon>
        <taxon>Metazoa</taxon>
        <taxon>Ecdysozoa</taxon>
        <taxon>Arthropoda</taxon>
        <taxon>Hexapoda</taxon>
        <taxon>Insecta</taxon>
        <taxon>Pterygota</taxon>
        <taxon>Neoptera</taxon>
        <taxon>Endopterygota</taxon>
        <taxon>Diptera</taxon>
        <taxon>Nematocera</taxon>
        <taxon>Culicoidea</taxon>
        <taxon>Culicidae</taxon>
        <taxon>Anophelinae</taxon>
        <taxon>Anopheles</taxon>
        <taxon>culicifacies species complex</taxon>
    </lineage>
</organism>
<name>A0A182LT36_9DIPT</name>
<accession>A0A182LT36</accession>
<dbReference type="VEuPathDB" id="VectorBase:ACUA001260"/>
<dbReference type="AlphaFoldDB" id="A0A182LT36"/>
<evidence type="ECO:0000313" key="3">
    <source>
        <dbReference type="Proteomes" id="UP000075883"/>
    </source>
</evidence>
<dbReference type="EMBL" id="AXCM01006053">
    <property type="status" value="NOT_ANNOTATED_CDS"/>
    <property type="molecule type" value="Genomic_DNA"/>
</dbReference>
<dbReference type="Proteomes" id="UP000075883">
    <property type="component" value="Unassembled WGS sequence"/>
</dbReference>
<dbReference type="InterPro" id="IPR016181">
    <property type="entry name" value="Acyl_CoA_acyltransferase"/>
</dbReference>
<dbReference type="InterPro" id="IPR053225">
    <property type="entry name" value="Acyl-CoA_N-acyltransferase"/>
</dbReference>
<sequence>MASSDQLVEIPREDWTTLRDLFQCDWPKHEFAYYLLGNYVNWMEHHETIDVKCYSLNGDWRKNETFVLKDGFEIYFYSKAENDNCEILIRLLSKVRWDSCYEVSMDYLEKFHPAIMQIISDRSLTVSSSNLAHYYFMPKEQALALHASSMPVGFALHKLELKDLDNIYVHWPLKNHISYEAGYGLLKRLILLNENVGLFNEKGELVSWCLSDQTGAHSDLQTLLAYCRKGYGRTVVLELAKRLAKAGSDSKAQVTAAPGIPGGLVSRTVNYTGIYNITAIRAYDRTLNRTGQAHMTGGGLYQRDERMVCYRQVVPHREGKDRHIEDQREYRFSAVKPKDSVIVEQQWIHNGPIFSDLPTRLIKRNPSLGVYDANDRLVAWCLIDQTGSLAIFQTIPVHRRKGLGIALIERFSKQLHDKGQLPQAYIVESNVASRSLFEKLGFNAVELWYWTKVHKQVL</sequence>
<evidence type="ECO:0000313" key="2">
    <source>
        <dbReference type="EnsemblMetazoa" id="ACUA001260-PA"/>
    </source>
</evidence>
<dbReference type="Pfam" id="PF08445">
    <property type="entry name" value="FR47"/>
    <property type="match status" value="2"/>
</dbReference>
<reference evidence="3" key="1">
    <citation type="submission" date="2013-09" db="EMBL/GenBank/DDBJ databases">
        <title>The Genome Sequence of Anopheles culicifacies species A.</title>
        <authorList>
            <consortium name="The Broad Institute Genomics Platform"/>
            <person name="Neafsey D.E."/>
            <person name="Besansky N."/>
            <person name="Howell P."/>
            <person name="Walton C."/>
            <person name="Young S.K."/>
            <person name="Zeng Q."/>
            <person name="Gargeya S."/>
            <person name="Fitzgerald M."/>
            <person name="Haas B."/>
            <person name="Abouelleil A."/>
            <person name="Allen A.W."/>
            <person name="Alvarado L."/>
            <person name="Arachchi H.M."/>
            <person name="Berlin A.M."/>
            <person name="Chapman S.B."/>
            <person name="Gainer-Dewar J."/>
            <person name="Goldberg J."/>
            <person name="Griggs A."/>
            <person name="Gujja S."/>
            <person name="Hansen M."/>
            <person name="Howarth C."/>
            <person name="Imamovic A."/>
            <person name="Ireland A."/>
            <person name="Larimer J."/>
            <person name="McCowan C."/>
            <person name="Murphy C."/>
            <person name="Pearson M."/>
            <person name="Poon T.W."/>
            <person name="Priest M."/>
            <person name="Roberts A."/>
            <person name="Saif S."/>
            <person name="Shea T."/>
            <person name="Sisk P."/>
            <person name="Sykes S."/>
            <person name="Wortman J."/>
            <person name="Nusbaum C."/>
            <person name="Birren B."/>
        </authorList>
    </citation>
    <scope>NUCLEOTIDE SEQUENCE [LARGE SCALE GENOMIC DNA]</scope>
    <source>
        <strain evidence="3">A-37</strain>
    </source>
</reference>
<reference evidence="2" key="2">
    <citation type="submission" date="2020-05" db="UniProtKB">
        <authorList>
            <consortium name="EnsemblMetazoa"/>
        </authorList>
    </citation>
    <scope>IDENTIFICATION</scope>
    <source>
        <strain evidence="2">A-37</strain>
    </source>
</reference>
<dbReference type="PANTHER" id="PTHR20958:SF10">
    <property type="entry name" value="GH05617P-RELATED"/>
    <property type="match status" value="1"/>
</dbReference>
<dbReference type="GO" id="GO:0016747">
    <property type="term" value="F:acyltransferase activity, transferring groups other than amino-acyl groups"/>
    <property type="evidence" value="ECO:0007669"/>
    <property type="project" value="InterPro"/>
</dbReference>
<keyword evidence="3" id="KW-1185">Reference proteome</keyword>
<dbReference type="PROSITE" id="PS51186">
    <property type="entry name" value="GNAT"/>
    <property type="match status" value="1"/>
</dbReference>
<feature type="domain" description="N-acetyltransferase" evidence="1">
    <location>
        <begin position="314"/>
        <end position="458"/>
    </location>
</feature>
<dbReference type="InterPro" id="IPR013653">
    <property type="entry name" value="GCN5-like_dom"/>
</dbReference>
<dbReference type="STRING" id="139723.A0A182LT36"/>
<dbReference type="InterPro" id="IPR000182">
    <property type="entry name" value="GNAT_dom"/>
</dbReference>
<dbReference type="EnsemblMetazoa" id="ACUA001260-RA">
    <property type="protein sequence ID" value="ACUA001260-PA"/>
    <property type="gene ID" value="ACUA001260"/>
</dbReference>
<protein>
    <recommendedName>
        <fullName evidence="1">N-acetyltransferase domain-containing protein</fullName>
    </recommendedName>
</protein>